<feature type="region of interest" description="Disordered" evidence="8">
    <location>
        <begin position="1"/>
        <end position="101"/>
    </location>
</feature>
<dbReference type="SUPFAM" id="SSF143865">
    <property type="entry name" value="CorA soluble domain-like"/>
    <property type="match status" value="1"/>
</dbReference>
<sequence>MGKNEDSRNSCTRINAAVSSGSQPSQGDQNYTTGSTVNPERISPTATSSGVIIGGGSGAGLDQSNSLRSQALISSHHSQSYPNHECQPSRPSPLNSRSHLGHTTAARRSFYVFDSGDPNLPNLPTDFLEEHAVGSTSEDSWGSSDSDSSSSSEDWDDRTTVFSSYRERRRDREVEKGREKDRKRLSEQLPRFRTDNIGPAGAGSLQVSTRKNDRSDRSSNPQYLHHQTNPVQGYNPSSPGSTCWPPPPPPPPPVSSTSTVVINASPNLAPGGLPTNFIPSQNDIQSKTALGTEEPSVGVISSQMVGLPNTSSSTFLNDSNYSSQSGELNAVPNLTNSYEDIGDKILDPLERPGSNQPTITGNVSANTDHSSDEYINGILGNNDPNSQATDSPVKFSQFNTTLHDESSTDMSDMAGPKEPISNGNGLTKDTRTPHRDQYSLRDPIQQKVGNSANNIEGLKGMTYKKRREKSRRKYSSSGVTATAARRRAGWEPGVDIRTTDVILQSIGSSVTIVDYSADRYKVVHTDVYPSPENEEEELNSRNKDFIKALDSKPSWGKVRWINVNGLSWETISAISQKYQLHRLAIEDMVDIPQRTKADQYPTHTFCCFPLHKLIHYKPPSFPTSHIIPFFGRRNIRKQNKKNETEKSYNSNPADDLNLHRTKSRSGSITSIASEKFCRCGFEEKHNKRTFFDNDETSLSYVLSRTNMDTIYDWTNPILSHKKSQYLASRRPLSSQHRAVGIEQVSLFLTNQNTVISFFEHSAGDIETPILARISSESTILRESCDPSILLQAIIDSCVDLIYPIIASYRNRIAEQEIDVLTNPTMAHTQDLHLLEGELAMLKRTINPITSLVTSLREHHSKTEEKLSTALISELAKVYLADVGDHTQAYTDDLDIMRSNTKNMIDIIFNTISIQSNDSVKQLSIVTVIFLPLSFLTGYFGMNFEDFSAIKGSVNLYWEIAMPVCFAIIALVMWPYVQVYFNKVKSRLRSIAANKEKKEKKKLRRKSRRNSVSEHAGII</sequence>
<evidence type="ECO:0000256" key="1">
    <source>
        <dbReference type="ARBA" id="ARBA00004651"/>
    </source>
</evidence>
<name>A0A1E3PS56_9ASCO</name>
<comment type="similarity">
    <text evidence="2">Belongs to the CorA metal ion transporter (MIT) (TC 1.A.35) family.</text>
</comment>
<feature type="region of interest" description="Disordered" evidence="8">
    <location>
        <begin position="353"/>
        <end position="436"/>
    </location>
</feature>
<comment type="subcellular location">
    <subcellularLocation>
        <location evidence="1">Cell membrane</location>
        <topology evidence="1">Multi-pass membrane protein</topology>
    </subcellularLocation>
</comment>
<feature type="compositionally biased region" description="Basic and acidic residues" evidence="8">
    <location>
        <begin position="165"/>
        <end position="194"/>
    </location>
</feature>
<feature type="region of interest" description="Disordered" evidence="8">
    <location>
        <begin position="998"/>
        <end position="1018"/>
    </location>
</feature>
<dbReference type="InterPro" id="IPR045861">
    <property type="entry name" value="CorA_cytoplasmic_dom"/>
</dbReference>
<organism evidence="10 11">
    <name type="scientific">Nadsonia fulvescens var. elongata DSM 6958</name>
    <dbReference type="NCBI Taxonomy" id="857566"/>
    <lineage>
        <taxon>Eukaryota</taxon>
        <taxon>Fungi</taxon>
        <taxon>Dikarya</taxon>
        <taxon>Ascomycota</taxon>
        <taxon>Saccharomycotina</taxon>
        <taxon>Dipodascomycetes</taxon>
        <taxon>Dipodascales</taxon>
        <taxon>Dipodascales incertae sedis</taxon>
        <taxon>Nadsonia</taxon>
    </lineage>
</organism>
<dbReference type="GO" id="GO:0015095">
    <property type="term" value="F:magnesium ion transmembrane transporter activity"/>
    <property type="evidence" value="ECO:0007669"/>
    <property type="project" value="TreeGrafter"/>
</dbReference>
<dbReference type="Gene3D" id="3.30.460.20">
    <property type="entry name" value="CorA soluble domain-like"/>
    <property type="match status" value="1"/>
</dbReference>
<keyword evidence="7 9" id="KW-0472">Membrane</keyword>
<dbReference type="AlphaFoldDB" id="A0A1E3PS56"/>
<dbReference type="InterPro" id="IPR002523">
    <property type="entry name" value="MgTranspt_CorA/ZnTranspt_ZntB"/>
</dbReference>
<proteinExistence type="inferred from homology"/>
<feature type="region of interest" description="Disordered" evidence="8">
    <location>
        <begin position="638"/>
        <end position="660"/>
    </location>
</feature>
<reference evidence="10 11" key="1">
    <citation type="journal article" date="2016" name="Proc. Natl. Acad. Sci. U.S.A.">
        <title>Comparative genomics of biotechnologically important yeasts.</title>
        <authorList>
            <person name="Riley R."/>
            <person name="Haridas S."/>
            <person name="Wolfe K.H."/>
            <person name="Lopes M.R."/>
            <person name="Hittinger C.T."/>
            <person name="Goeker M."/>
            <person name="Salamov A.A."/>
            <person name="Wisecaver J.H."/>
            <person name="Long T.M."/>
            <person name="Calvey C.H."/>
            <person name="Aerts A.L."/>
            <person name="Barry K.W."/>
            <person name="Choi C."/>
            <person name="Clum A."/>
            <person name="Coughlan A.Y."/>
            <person name="Deshpande S."/>
            <person name="Douglass A.P."/>
            <person name="Hanson S.J."/>
            <person name="Klenk H.-P."/>
            <person name="LaButti K.M."/>
            <person name="Lapidus A."/>
            <person name="Lindquist E.A."/>
            <person name="Lipzen A.M."/>
            <person name="Meier-Kolthoff J.P."/>
            <person name="Ohm R.A."/>
            <person name="Otillar R.P."/>
            <person name="Pangilinan J.L."/>
            <person name="Peng Y."/>
            <person name="Rokas A."/>
            <person name="Rosa C.A."/>
            <person name="Scheuner C."/>
            <person name="Sibirny A.A."/>
            <person name="Slot J.C."/>
            <person name="Stielow J.B."/>
            <person name="Sun H."/>
            <person name="Kurtzman C.P."/>
            <person name="Blackwell M."/>
            <person name="Grigoriev I.V."/>
            <person name="Jeffries T.W."/>
        </authorList>
    </citation>
    <scope>NUCLEOTIDE SEQUENCE [LARGE SCALE GENOMIC DNA]</scope>
    <source>
        <strain evidence="10 11">DSM 6958</strain>
    </source>
</reference>
<keyword evidence="5 9" id="KW-0812">Transmembrane</keyword>
<evidence type="ECO:0000256" key="5">
    <source>
        <dbReference type="ARBA" id="ARBA00022692"/>
    </source>
</evidence>
<dbReference type="GO" id="GO:0005886">
    <property type="term" value="C:plasma membrane"/>
    <property type="evidence" value="ECO:0007669"/>
    <property type="project" value="UniProtKB-SubCell"/>
</dbReference>
<evidence type="ECO:0000256" key="6">
    <source>
        <dbReference type="ARBA" id="ARBA00022989"/>
    </source>
</evidence>
<evidence type="ECO:0000256" key="8">
    <source>
        <dbReference type="SAM" id="MobiDB-lite"/>
    </source>
</evidence>
<evidence type="ECO:0008006" key="12">
    <source>
        <dbReference type="Google" id="ProtNLM"/>
    </source>
</evidence>
<evidence type="ECO:0000256" key="7">
    <source>
        <dbReference type="ARBA" id="ARBA00023136"/>
    </source>
</evidence>
<feature type="compositionally biased region" description="Polar residues" evidence="8">
    <location>
        <begin position="353"/>
        <end position="368"/>
    </location>
</feature>
<feature type="compositionally biased region" description="Low complexity" evidence="8">
    <location>
        <begin position="134"/>
        <end position="152"/>
    </location>
</feature>
<dbReference type="PANTHER" id="PTHR46494:SF1">
    <property type="entry name" value="CORA FAMILY METAL ION TRANSPORTER (EUROFUNG)"/>
    <property type="match status" value="1"/>
</dbReference>
<dbReference type="STRING" id="857566.A0A1E3PS56"/>
<dbReference type="GO" id="GO:0000287">
    <property type="term" value="F:magnesium ion binding"/>
    <property type="evidence" value="ECO:0007669"/>
    <property type="project" value="TreeGrafter"/>
</dbReference>
<keyword evidence="4" id="KW-1003">Cell membrane</keyword>
<dbReference type="Pfam" id="PF01544">
    <property type="entry name" value="CorA"/>
    <property type="match status" value="1"/>
</dbReference>
<keyword evidence="6 9" id="KW-1133">Transmembrane helix</keyword>
<dbReference type="SUPFAM" id="SSF144083">
    <property type="entry name" value="Magnesium transport protein CorA, transmembrane region"/>
    <property type="match status" value="1"/>
</dbReference>
<dbReference type="Gene3D" id="1.20.58.340">
    <property type="entry name" value="Magnesium transport protein CorA, transmembrane region"/>
    <property type="match status" value="2"/>
</dbReference>
<keyword evidence="3" id="KW-0813">Transport</keyword>
<evidence type="ECO:0000313" key="11">
    <source>
        <dbReference type="Proteomes" id="UP000095009"/>
    </source>
</evidence>
<accession>A0A1E3PS56</accession>
<feature type="compositionally biased region" description="Polar residues" evidence="8">
    <location>
        <begin position="382"/>
        <end position="401"/>
    </location>
</feature>
<dbReference type="InterPro" id="IPR045863">
    <property type="entry name" value="CorA_TM1_TM2"/>
</dbReference>
<feature type="compositionally biased region" description="Polar residues" evidence="8">
    <location>
        <begin position="62"/>
        <end position="82"/>
    </location>
</feature>
<feature type="transmembrane region" description="Helical" evidence="9">
    <location>
        <begin position="922"/>
        <end position="943"/>
    </location>
</feature>
<dbReference type="PANTHER" id="PTHR46494">
    <property type="entry name" value="CORA FAMILY METAL ION TRANSPORTER (EUROFUNG)"/>
    <property type="match status" value="1"/>
</dbReference>
<feature type="compositionally biased region" description="Polar residues" evidence="8">
    <location>
        <begin position="218"/>
        <end position="235"/>
    </location>
</feature>
<protein>
    <recommendedName>
        <fullName evidence="12">Cora-domain-containing protein</fullName>
    </recommendedName>
</protein>
<dbReference type="EMBL" id="KV454406">
    <property type="protein sequence ID" value="ODQ68074.1"/>
    <property type="molecule type" value="Genomic_DNA"/>
</dbReference>
<feature type="transmembrane region" description="Helical" evidence="9">
    <location>
        <begin position="955"/>
        <end position="976"/>
    </location>
</feature>
<keyword evidence="11" id="KW-1185">Reference proteome</keyword>
<dbReference type="OrthoDB" id="165352at2759"/>
<feature type="compositionally biased region" description="Pro residues" evidence="8">
    <location>
        <begin position="244"/>
        <end position="254"/>
    </location>
</feature>
<dbReference type="GO" id="GO:0050897">
    <property type="term" value="F:cobalt ion binding"/>
    <property type="evidence" value="ECO:0007669"/>
    <property type="project" value="TreeGrafter"/>
</dbReference>
<evidence type="ECO:0000256" key="2">
    <source>
        <dbReference type="ARBA" id="ARBA00009765"/>
    </source>
</evidence>
<dbReference type="Proteomes" id="UP000095009">
    <property type="component" value="Unassembled WGS sequence"/>
</dbReference>
<dbReference type="GO" id="GO:0015087">
    <property type="term" value="F:cobalt ion transmembrane transporter activity"/>
    <property type="evidence" value="ECO:0007669"/>
    <property type="project" value="TreeGrafter"/>
</dbReference>
<evidence type="ECO:0000313" key="10">
    <source>
        <dbReference type="EMBL" id="ODQ68074.1"/>
    </source>
</evidence>
<feature type="compositionally biased region" description="Basic residues" evidence="8">
    <location>
        <begin position="998"/>
        <end position="1008"/>
    </location>
</feature>
<gene>
    <name evidence="10" type="ORF">NADFUDRAFT_81155</name>
</gene>
<evidence type="ECO:0000256" key="9">
    <source>
        <dbReference type="SAM" id="Phobius"/>
    </source>
</evidence>
<feature type="region of interest" description="Disordered" evidence="8">
    <location>
        <begin position="132"/>
        <end position="267"/>
    </location>
</feature>
<feature type="compositionally biased region" description="Polar residues" evidence="8">
    <location>
        <begin position="9"/>
        <end position="38"/>
    </location>
</feature>
<evidence type="ECO:0000256" key="3">
    <source>
        <dbReference type="ARBA" id="ARBA00022448"/>
    </source>
</evidence>
<evidence type="ECO:0000256" key="4">
    <source>
        <dbReference type="ARBA" id="ARBA00022475"/>
    </source>
</evidence>